<dbReference type="PANTHER" id="PTHR24409">
    <property type="entry name" value="ZINC FINGER PROTEIN 142"/>
    <property type="match status" value="1"/>
</dbReference>
<dbReference type="InterPro" id="IPR036236">
    <property type="entry name" value="Znf_C2H2_sf"/>
</dbReference>
<dbReference type="Gene3D" id="3.30.160.60">
    <property type="entry name" value="Classic Zinc Finger"/>
    <property type="match status" value="3"/>
</dbReference>
<evidence type="ECO:0000259" key="6">
    <source>
        <dbReference type="PROSITE" id="PS50157"/>
    </source>
</evidence>
<feature type="domain" description="C2H2-type" evidence="6">
    <location>
        <begin position="174"/>
        <end position="201"/>
    </location>
</feature>
<sequence>QRSTACRITTRDWVDTFVRNVEKNTNGCSHWSDTNGKNAEKIRSTVVIYAVQKLDISNDDGSYRLQNYHRRYHGKYTCDACGKEYTWKPSLTRHKREDCDVISVHGRQRYICDACGKWYKHSLMAHKRKECGKEQQYAIKDSDSSYVFLFYFSVPKLIVKNIQKLKYAKKPVIYKCTRCTKSYQLETSLRRHQRLECGVHPKYKCIICGKQFTHKFVLTHHLAGIRKKSIGDAKYECGRCGKTYKATTSLSRHKRLECGVVPCEVCPICGRRFKHRFVLNAHIVGCERRMNQTVQKKDFD</sequence>
<dbReference type="GO" id="GO:0005634">
    <property type="term" value="C:nucleus"/>
    <property type="evidence" value="ECO:0007669"/>
    <property type="project" value="TreeGrafter"/>
</dbReference>
<keyword evidence="1" id="KW-0479">Metal-binding</keyword>
<dbReference type="EMBL" id="KQ982794">
    <property type="protein sequence ID" value="KYQ50647.1"/>
    <property type="molecule type" value="Genomic_DNA"/>
</dbReference>
<evidence type="ECO:0000256" key="2">
    <source>
        <dbReference type="ARBA" id="ARBA00022737"/>
    </source>
</evidence>
<organism evidence="7 8">
    <name type="scientific">Mycetomoellerius zeteki</name>
    <dbReference type="NCBI Taxonomy" id="64791"/>
    <lineage>
        <taxon>Eukaryota</taxon>
        <taxon>Metazoa</taxon>
        <taxon>Ecdysozoa</taxon>
        <taxon>Arthropoda</taxon>
        <taxon>Hexapoda</taxon>
        <taxon>Insecta</taxon>
        <taxon>Pterygota</taxon>
        <taxon>Neoptera</taxon>
        <taxon>Endopterygota</taxon>
        <taxon>Hymenoptera</taxon>
        <taxon>Apocrita</taxon>
        <taxon>Aculeata</taxon>
        <taxon>Formicoidea</taxon>
        <taxon>Formicidae</taxon>
        <taxon>Myrmicinae</taxon>
        <taxon>Mycetomoellerius</taxon>
    </lineage>
</organism>
<protein>
    <recommendedName>
        <fullName evidence="6">C2H2-type domain-containing protein</fullName>
    </recommendedName>
</protein>
<feature type="domain" description="C2H2-type" evidence="6">
    <location>
        <begin position="76"/>
        <end position="110"/>
    </location>
</feature>
<proteinExistence type="predicted"/>
<feature type="domain" description="C2H2-type" evidence="6">
    <location>
        <begin position="203"/>
        <end position="221"/>
    </location>
</feature>
<dbReference type="PANTHER" id="PTHR24409:SF295">
    <property type="entry name" value="AZ2-RELATED"/>
    <property type="match status" value="1"/>
</dbReference>
<dbReference type="SMART" id="SM00355">
    <property type="entry name" value="ZnF_C2H2"/>
    <property type="match status" value="5"/>
</dbReference>
<accession>A0A151WS79</accession>
<dbReference type="Pfam" id="PF00096">
    <property type="entry name" value="zf-C2H2"/>
    <property type="match status" value="1"/>
</dbReference>
<evidence type="ECO:0000256" key="4">
    <source>
        <dbReference type="ARBA" id="ARBA00022833"/>
    </source>
</evidence>
<dbReference type="InterPro" id="IPR013087">
    <property type="entry name" value="Znf_C2H2_type"/>
</dbReference>
<evidence type="ECO:0000313" key="7">
    <source>
        <dbReference type="EMBL" id="KYQ50647.1"/>
    </source>
</evidence>
<dbReference type="PROSITE" id="PS50157">
    <property type="entry name" value="ZINC_FINGER_C2H2_2"/>
    <property type="match status" value="4"/>
</dbReference>
<evidence type="ECO:0000256" key="3">
    <source>
        <dbReference type="ARBA" id="ARBA00022771"/>
    </source>
</evidence>
<dbReference type="GO" id="GO:0000981">
    <property type="term" value="F:DNA-binding transcription factor activity, RNA polymerase II-specific"/>
    <property type="evidence" value="ECO:0007669"/>
    <property type="project" value="TreeGrafter"/>
</dbReference>
<evidence type="ECO:0000256" key="5">
    <source>
        <dbReference type="PROSITE-ProRule" id="PRU00042"/>
    </source>
</evidence>
<feature type="domain" description="C2H2-type" evidence="6">
    <location>
        <begin position="235"/>
        <end position="262"/>
    </location>
</feature>
<keyword evidence="3 5" id="KW-0863">Zinc-finger</keyword>
<evidence type="ECO:0000313" key="8">
    <source>
        <dbReference type="Proteomes" id="UP000075809"/>
    </source>
</evidence>
<keyword evidence="8" id="KW-1185">Reference proteome</keyword>
<dbReference type="GO" id="GO:0000977">
    <property type="term" value="F:RNA polymerase II transcription regulatory region sequence-specific DNA binding"/>
    <property type="evidence" value="ECO:0007669"/>
    <property type="project" value="TreeGrafter"/>
</dbReference>
<dbReference type="GO" id="GO:0008270">
    <property type="term" value="F:zinc ion binding"/>
    <property type="evidence" value="ECO:0007669"/>
    <property type="project" value="UniProtKB-KW"/>
</dbReference>
<keyword evidence="4" id="KW-0862">Zinc</keyword>
<dbReference type="SUPFAM" id="SSF57667">
    <property type="entry name" value="beta-beta-alpha zinc fingers"/>
    <property type="match status" value="3"/>
</dbReference>
<reference evidence="7 8" key="1">
    <citation type="submission" date="2015-09" db="EMBL/GenBank/DDBJ databases">
        <title>Trachymyrmex zeteki WGS genome.</title>
        <authorList>
            <person name="Nygaard S."/>
            <person name="Hu H."/>
            <person name="Boomsma J."/>
            <person name="Zhang G."/>
        </authorList>
    </citation>
    <scope>NUCLEOTIDE SEQUENCE [LARGE SCALE GENOMIC DNA]</scope>
    <source>
        <strain evidence="7">Tzet28-1</strain>
        <tissue evidence="7">Whole body</tissue>
    </source>
</reference>
<name>A0A151WS79_9HYME</name>
<feature type="non-terminal residue" evidence="7">
    <location>
        <position position="1"/>
    </location>
</feature>
<dbReference type="AlphaFoldDB" id="A0A151WS79"/>
<dbReference type="STRING" id="64791.A0A151WS79"/>
<evidence type="ECO:0000256" key="1">
    <source>
        <dbReference type="ARBA" id="ARBA00022723"/>
    </source>
</evidence>
<dbReference type="Proteomes" id="UP000075809">
    <property type="component" value="Unassembled WGS sequence"/>
</dbReference>
<gene>
    <name evidence="7" type="ORF">ALC60_10286</name>
</gene>
<keyword evidence="2" id="KW-0677">Repeat</keyword>